<dbReference type="Gene3D" id="3.90.180.10">
    <property type="entry name" value="Medium-chain alcohol dehydrogenases, catalytic domain"/>
    <property type="match status" value="1"/>
</dbReference>
<dbReference type="GO" id="GO:0016651">
    <property type="term" value="F:oxidoreductase activity, acting on NAD(P)H"/>
    <property type="evidence" value="ECO:0007669"/>
    <property type="project" value="InterPro"/>
</dbReference>
<dbReference type="InterPro" id="IPR013149">
    <property type="entry name" value="ADH-like_C"/>
</dbReference>
<accession>A0AAW0QKW2</accession>
<dbReference type="InterPro" id="IPR047122">
    <property type="entry name" value="Trans-enoyl_RdTase-like"/>
</dbReference>
<dbReference type="Gene3D" id="3.40.50.720">
    <property type="entry name" value="NAD(P)-binding Rossmann-like Domain"/>
    <property type="match status" value="1"/>
</dbReference>
<dbReference type="InterPro" id="IPR013154">
    <property type="entry name" value="ADH-like_N"/>
</dbReference>
<dbReference type="Proteomes" id="UP001392437">
    <property type="component" value="Unassembled WGS sequence"/>
</dbReference>
<reference evidence="5 6" key="1">
    <citation type="submission" date="2023-01" db="EMBL/GenBank/DDBJ databases">
        <title>Analysis of 21 Apiospora genomes using comparative genomics revels a genus with tremendous synthesis potential of carbohydrate active enzymes and secondary metabolites.</title>
        <authorList>
            <person name="Sorensen T."/>
        </authorList>
    </citation>
    <scope>NUCLEOTIDE SEQUENCE [LARGE SCALE GENOMIC DNA]</scope>
    <source>
        <strain evidence="5 6">CBS 117206</strain>
    </source>
</reference>
<dbReference type="InterPro" id="IPR036291">
    <property type="entry name" value="NAD(P)-bd_dom_sf"/>
</dbReference>
<dbReference type="Pfam" id="PF08240">
    <property type="entry name" value="ADH_N"/>
    <property type="match status" value="1"/>
</dbReference>
<protein>
    <submittedName>
        <fullName evidence="5">Alcohol dehydrogenase</fullName>
    </submittedName>
</protein>
<comment type="similarity">
    <text evidence="1">Belongs to the zinc-containing alcohol dehydrogenase family.</text>
</comment>
<evidence type="ECO:0000259" key="4">
    <source>
        <dbReference type="SMART" id="SM00829"/>
    </source>
</evidence>
<evidence type="ECO:0000313" key="5">
    <source>
        <dbReference type="EMBL" id="KAK8105208.1"/>
    </source>
</evidence>
<proteinExistence type="inferred from homology"/>
<dbReference type="CDD" id="cd08249">
    <property type="entry name" value="enoyl_reductase_like"/>
    <property type="match status" value="1"/>
</dbReference>
<dbReference type="InterPro" id="IPR011032">
    <property type="entry name" value="GroES-like_sf"/>
</dbReference>
<dbReference type="PANTHER" id="PTHR45348:SF6">
    <property type="entry name" value="TRANS-ENOYL REDUCTASE APDC"/>
    <property type="match status" value="1"/>
</dbReference>
<dbReference type="SMART" id="SM00829">
    <property type="entry name" value="PKS_ER"/>
    <property type="match status" value="1"/>
</dbReference>
<evidence type="ECO:0000256" key="2">
    <source>
        <dbReference type="ARBA" id="ARBA00022857"/>
    </source>
</evidence>
<evidence type="ECO:0000256" key="3">
    <source>
        <dbReference type="ARBA" id="ARBA00023002"/>
    </source>
</evidence>
<dbReference type="PANTHER" id="PTHR45348">
    <property type="entry name" value="HYPOTHETICAL OXIDOREDUCTASE (EUROFUNG)"/>
    <property type="match status" value="1"/>
</dbReference>
<organism evidence="5 6">
    <name type="scientific">Apiospora kogelbergensis</name>
    <dbReference type="NCBI Taxonomy" id="1337665"/>
    <lineage>
        <taxon>Eukaryota</taxon>
        <taxon>Fungi</taxon>
        <taxon>Dikarya</taxon>
        <taxon>Ascomycota</taxon>
        <taxon>Pezizomycotina</taxon>
        <taxon>Sordariomycetes</taxon>
        <taxon>Xylariomycetidae</taxon>
        <taxon>Amphisphaeriales</taxon>
        <taxon>Apiosporaceae</taxon>
        <taxon>Apiospora</taxon>
    </lineage>
</organism>
<evidence type="ECO:0000256" key="1">
    <source>
        <dbReference type="ARBA" id="ARBA00008072"/>
    </source>
</evidence>
<dbReference type="Pfam" id="PF00107">
    <property type="entry name" value="ADH_zinc_N"/>
    <property type="match status" value="1"/>
</dbReference>
<feature type="domain" description="Enoyl reductase (ER)" evidence="4">
    <location>
        <begin position="16"/>
        <end position="365"/>
    </location>
</feature>
<name>A0AAW0QKW2_9PEZI</name>
<dbReference type="SUPFAM" id="SSF51735">
    <property type="entry name" value="NAD(P)-binding Rossmann-fold domains"/>
    <property type="match status" value="1"/>
</dbReference>
<keyword evidence="6" id="KW-1185">Reference proteome</keyword>
<gene>
    <name evidence="5" type="ORF">PG999_008567</name>
</gene>
<dbReference type="SUPFAM" id="SSF50129">
    <property type="entry name" value="GroES-like"/>
    <property type="match status" value="1"/>
</dbReference>
<evidence type="ECO:0000313" key="6">
    <source>
        <dbReference type="Proteomes" id="UP001392437"/>
    </source>
</evidence>
<keyword evidence="2" id="KW-0521">NADP</keyword>
<sequence length="369" mass="39281">MTSVETIKSQTAIIAGPTGEFEVSTSVPIPEIGPKDVLVKTKAVALNPVDTKLVGDFVTPGCVFGFDCAGIVVAIGKDVKKELKIGDRVCGCASGMNKDKPLAGAFAEYVSFPGDLTLKVPENMSIEEAASLGTAMASASMVLFWSLGMPLSLLDAAHKAADQATEGKPTDPLPTFLVYGGSTSTGTMMLQLLHLCGFPTLATCSAANFDLVKSYGADKVYDYKASKCAQTIRQDTGNTLEYIVDCYAEDSSMRFCYEAMGRAGGYYTALNPFNDTLATRKVITPDWILATRIAGDGSKWPAPYACEYEPRLAELAGPLFNKIQQLLDAGKLRANRVWIQEGGLPGLLNGVGIIRRGEVSGQKLVYPVA</sequence>
<comment type="caution">
    <text evidence="5">The sequence shown here is derived from an EMBL/GenBank/DDBJ whole genome shotgun (WGS) entry which is preliminary data.</text>
</comment>
<dbReference type="AlphaFoldDB" id="A0AAW0QKW2"/>
<dbReference type="EMBL" id="JAQQWP010000008">
    <property type="protein sequence ID" value="KAK8105208.1"/>
    <property type="molecule type" value="Genomic_DNA"/>
</dbReference>
<keyword evidence="3" id="KW-0560">Oxidoreductase</keyword>
<dbReference type="InterPro" id="IPR020843">
    <property type="entry name" value="ER"/>
</dbReference>